<evidence type="ECO:0000256" key="2">
    <source>
        <dbReference type="ARBA" id="ARBA00022884"/>
    </source>
</evidence>
<dbReference type="GO" id="GO:0003723">
    <property type="term" value="F:RNA binding"/>
    <property type="evidence" value="ECO:0007669"/>
    <property type="project" value="UniProtKB-UniRule"/>
</dbReference>
<feature type="region of interest" description="Disordered" evidence="4">
    <location>
        <begin position="389"/>
        <end position="426"/>
    </location>
</feature>
<dbReference type="PROSITE" id="PS50102">
    <property type="entry name" value="RRM"/>
    <property type="match status" value="3"/>
</dbReference>
<feature type="compositionally biased region" description="Low complexity" evidence="4">
    <location>
        <begin position="396"/>
        <end position="426"/>
    </location>
</feature>
<proteinExistence type="predicted"/>
<feature type="region of interest" description="Disordered" evidence="4">
    <location>
        <begin position="172"/>
        <end position="199"/>
    </location>
</feature>
<keyword evidence="2 3" id="KW-0694">RNA-binding</keyword>
<dbReference type="InterPro" id="IPR034454">
    <property type="entry name" value="MEI2-like_RRM3"/>
</dbReference>
<dbReference type="SMART" id="SM00360">
    <property type="entry name" value="RRM"/>
    <property type="match status" value="3"/>
</dbReference>
<dbReference type="Pfam" id="PF04059">
    <property type="entry name" value="RRM_2"/>
    <property type="match status" value="1"/>
</dbReference>
<feature type="region of interest" description="Disordered" evidence="4">
    <location>
        <begin position="680"/>
        <end position="724"/>
    </location>
</feature>
<reference evidence="6 7" key="1">
    <citation type="journal article" date="2018" name="Mol. Biol. Evol.">
        <title>Analysis of the draft genome of the red seaweed Gracilariopsis chorda provides insights into genome size evolution in Rhodophyta.</title>
        <authorList>
            <person name="Lee J."/>
            <person name="Yang E.C."/>
            <person name="Graf L."/>
            <person name="Yang J.H."/>
            <person name="Qiu H."/>
            <person name="Zel Zion U."/>
            <person name="Chan C.X."/>
            <person name="Stephens T.G."/>
            <person name="Weber A.P.M."/>
            <person name="Boo G.H."/>
            <person name="Boo S.M."/>
            <person name="Kim K.M."/>
            <person name="Shin Y."/>
            <person name="Jung M."/>
            <person name="Lee S.J."/>
            <person name="Yim H.S."/>
            <person name="Lee J.H."/>
            <person name="Bhattacharya D."/>
            <person name="Yoon H.S."/>
        </authorList>
    </citation>
    <scope>NUCLEOTIDE SEQUENCE [LARGE SCALE GENOMIC DNA]</scope>
    <source>
        <strain evidence="6 7">SKKU-2015</strain>
        <tissue evidence="6">Whole body</tissue>
    </source>
</reference>
<dbReference type="Proteomes" id="UP000247409">
    <property type="component" value="Unassembled WGS sequence"/>
</dbReference>
<feature type="compositionally biased region" description="Low complexity" evidence="4">
    <location>
        <begin position="172"/>
        <end position="183"/>
    </location>
</feature>
<feature type="region of interest" description="Disordered" evidence="4">
    <location>
        <begin position="870"/>
        <end position="903"/>
    </location>
</feature>
<evidence type="ECO:0000256" key="1">
    <source>
        <dbReference type="ARBA" id="ARBA00022737"/>
    </source>
</evidence>
<dbReference type="PANTHER" id="PTHR23189">
    <property type="entry name" value="RNA RECOGNITION MOTIF-CONTAINING"/>
    <property type="match status" value="1"/>
</dbReference>
<evidence type="ECO:0000256" key="3">
    <source>
        <dbReference type="PROSITE-ProRule" id="PRU00176"/>
    </source>
</evidence>
<dbReference type="SUPFAM" id="SSF54928">
    <property type="entry name" value="RNA-binding domain, RBD"/>
    <property type="match status" value="3"/>
</dbReference>
<organism evidence="6 7">
    <name type="scientific">Gracilariopsis chorda</name>
    <dbReference type="NCBI Taxonomy" id="448386"/>
    <lineage>
        <taxon>Eukaryota</taxon>
        <taxon>Rhodophyta</taxon>
        <taxon>Florideophyceae</taxon>
        <taxon>Rhodymeniophycidae</taxon>
        <taxon>Gracilariales</taxon>
        <taxon>Gracilariaceae</taxon>
        <taxon>Gracilariopsis</taxon>
    </lineage>
</organism>
<dbReference type="InterPro" id="IPR007201">
    <property type="entry name" value="Mei2-like_Rrm_C"/>
</dbReference>
<dbReference type="InterPro" id="IPR035979">
    <property type="entry name" value="RBD_domain_sf"/>
</dbReference>
<accession>A0A2V3IR18</accession>
<dbReference type="FunFam" id="3.30.70.330:FF:000101">
    <property type="entry name" value="Protein MEI2-like 1"/>
    <property type="match status" value="1"/>
</dbReference>
<sequence length="903" mass="98448">MVDQWPSRVAVPPSIMHDDHRQGVAALSPQFDLAVSPARRSVAPIGSLSPQSFVHALSPPPKAHTPSHNPFAPPIPLNLNIPVSTPPLSSAPAPPADLLAELTHFSDPHSAQLHSALPATRTSQSANHLNSHFDMFGLANLDLGPSVKPPLSSPSNLVPSLHPSAFDFPFTASPTSTYPTAPQSAPPPSTSPRRDAAHPTRCVQLRNIPPGIDDDDIRRLLTKFGPLRDLGAQQRSRGGHGSLLATYYDLRHARSAVRALDASVHFGRRLEARFQCPIDLRSIHHASHNPSASSAAPSCANQGTLVVFNLDSSTSAEEIRSLFSSVGDVKEIRATPNKKHHKFVEFYDVRDAERAMHLLNKTEVAGKRIKIEISRPGGRAANLSRAANHAPKLHGNNSNSNSNNNNNNASTTNNHSSDAIAINNTNNANSSNLSHFSRHHSATIPHVQYDNDPFAASSVRHLPDASSPLRMSSPLRTSSPFNTNPIPTSQTSTYTIPSSEVSFDMHPFDPPNTVSPRMRSMLAPSGFDATNALAGSLDKSFADSMDIPMLHHSLDSIPETHPLDFHSAFTPEQPEVSRCLNTDALAHPLAQKPAHDSYMQALYHSPPRSEESRSGLGTPPLDGSSTARNQFSPIRSNHNIARAADVDSSPTFRQPSYAETTSAGAVARPHGNLANAAASANNHSARKMGNGAMERPSTGSHRHANPSKSSSHSASHGHGKPYVNQHHVNSKYVLDISKVRSGDETRTALMIRNIPNKYNQKMLLSTLEDQHRGHFDFVYLPIDFKNKCNVGYAFINFTKPEHIEPFYNAFHGKKWGRFNSEKVCEITFARIQGRQQLIAHFQNSSLLLEDPKCRPVIFDSAGRQEEFPIGSHVRTRRGPSSRDAVHRSCDTPPFSPTKSRSRS</sequence>
<dbReference type="Gene3D" id="3.30.70.330">
    <property type="match status" value="3"/>
</dbReference>
<evidence type="ECO:0000256" key="4">
    <source>
        <dbReference type="SAM" id="MobiDB-lite"/>
    </source>
</evidence>
<keyword evidence="1" id="KW-0677">Repeat</keyword>
<evidence type="ECO:0000313" key="7">
    <source>
        <dbReference type="Proteomes" id="UP000247409"/>
    </source>
</evidence>
<dbReference type="AlphaFoldDB" id="A0A2V3IR18"/>
<gene>
    <name evidence="6" type="ORF">BWQ96_05740</name>
</gene>
<feature type="compositionally biased region" description="Polar residues" evidence="4">
    <location>
        <begin position="623"/>
        <end position="639"/>
    </location>
</feature>
<dbReference type="Pfam" id="PF00076">
    <property type="entry name" value="RRM_1"/>
    <property type="match status" value="1"/>
</dbReference>
<comment type="caution">
    <text evidence="6">The sequence shown here is derived from an EMBL/GenBank/DDBJ whole genome shotgun (WGS) entry which is preliminary data.</text>
</comment>
<feature type="domain" description="RRM" evidence="5">
    <location>
        <begin position="747"/>
        <end position="831"/>
    </location>
</feature>
<dbReference type="InterPro" id="IPR012677">
    <property type="entry name" value="Nucleotide-bd_a/b_plait_sf"/>
</dbReference>
<feature type="compositionally biased region" description="Polar residues" evidence="4">
    <location>
        <begin position="474"/>
        <end position="490"/>
    </location>
</feature>
<evidence type="ECO:0000259" key="5">
    <source>
        <dbReference type="PROSITE" id="PS50102"/>
    </source>
</evidence>
<feature type="region of interest" description="Disordered" evidence="4">
    <location>
        <begin position="604"/>
        <end position="662"/>
    </location>
</feature>
<dbReference type="OrthoDB" id="417481at2759"/>
<dbReference type="CDD" id="cd12531">
    <property type="entry name" value="RRM3_MEI2_like"/>
    <property type="match status" value="1"/>
</dbReference>
<protein>
    <submittedName>
        <fullName evidence="6">Protein MEI2-like 4</fullName>
    </submittedName>
</protein>
<keyword evidence="7" id="KW-1185">Reference proteome</keyword>
<feature type="domain" description="RRM" evidence="5">
    <location>
        <begin position="201"/>
        <end position="277"/>
    </location>
</feature>
<feature type="region of interest" description="Disordered" evidence="4">
    <location>
        <begin position="465"/>
        <end position="490"/>
    </location>
</feature>
<dbReference type="InterPro" id="IPR000504">
    <property type="entry name" value="RRM_dom"/>
</dbReference>
<feature type="compositionally biased region" description="Polar residues" evidence="4">
    <location>
        <begin position="648"/>
        <end position="662"/>
    </location>
</feature>
<evidence type="ECO:0000313" key="6">
    <source>
        <dbReference type="EMBL" id="PXF44562.1"/>
    </source>
</evidence>
<feature type="compositionally biased region" description="Low complexity" evidence="4">
    <location>
        <begin position="706"/>
        <end position="716"/>
    </location>
</feature>
<name>A0A2V3IR18_9FLOR</name>
<feature type="domain" description="RRM" evidence="5">
    <location>
        <begin position="303"/>
        <end position="376"/>
    </location>
</feature>
<dbReference type="EMBL" id="NBIV01000088">
    <property type="protein sequence ID" value="PXF44562.1"/>
    <property type="molecule type" value="Genomic_DNA"/>
</dbReference>